<evidence type="ECO:0000256" key="1">
    <source>
        <dbReference type="ARBA" id="ARBA00009353"/>
    </source>
</evidence>
<dbReference type="InterPro" id="IPR010099">
    <property type="entry name" value="SDR39U1"/>
</dbReference>
<organism evidence="4 5">
    <name type="scientific">Actinoplanes xinjiangensis</name>
    <dbReference type="NCBI Taxonomy" id="512350"/>
    <lineage>
        <taxon>Bacteria</taxon>
        <taxon>Bacillati</taxon>
        <taxon>Actinomycetota</taxon>
        <taxon>Actinomycetes</taxon>
        <taxon>Micromonosporales</taxon>
        <taxon>Micromonosporaceae</taxon>
        <taxon>Actinoplanes</taxon>
    </lineage>
</organism>
<evidence type="ECO:0000259" key="3">
    <source>
        <dbReference type="Pfam" id="PF08338"/>
    </source>
</evidence>
<feature type="domain" description="DUF1731" evidence="3">
    <location>
        <begin position="249"/>
        <end position="297"/>
    </location>
</feature>
<accession>A0A316FIG6</accession>
<evidence type="ECO:0000313" key="5">
    <source>
        <dbReference type="Proteomes" id="UP000245697"/>
    </source>
</evidence>
<name>A0A316FIG6_9ACTN</name>
<dbReference type="Gene3D" id="3.40.50.720">
    <property type="entry name" value="NAD(P)-binding Rossmann-like Domain"/>
    <property type="match status" value="1"/>
</dbReference>
<feature type="domain" description="NAD-dependent epimerase/dehydratase" evidence="2">
    <location>
        <begin position="4"/>
        <end position="128"/>
    </location>
</feature>
<dbReference type="Pfam" id="PF08338">
    <property type="entry name" value="DUF1731"/>
    <property type="match status" value="1"/>
</dbReference>
<dbReference type="Proteomes" id="UP000245697">
    <property type="component" value="Unassembled WGS sequence"/>
</dbReference>
<evidence type="ECO:0000313" key="4">
    <source>
        <dbReference type="EMBL" id="PWK48269.1"/>
    </source>
</evidence>
<dbReference type="InterPro" id="IPR036291">
    <property type="entry name" value="NAD(P)-bd_dom_sf"/>
</dbReference>
<dbReference type="PANTHER" id="PTHR11092">
    <property type="entry name" value="SUGAR NUCLEOTIDE EPIMERASE RELATED"/>
    <property type="match status" value="1"/>
</dbReference>
<keyword evidence="5" id="KW-1185">Reference proteome</keyword>
<evidence type="ECO:0000259" key="2">
    <source>
        <dbReference type="Pfam" id="PF01370"/>
    </source>
</evidence>
<dbReference type="InterPro" id="IPR001509">
    <property type="entry name" value="Epimerase_deHydtase"/>
</dbReference>
<sequence>MKTVIAGGSGALGQRIARDLIGRGDDVVVLSRSAAPVRWGRHVRWDGRTVGSWSAELAGAVLINLCGELVFRRATPANIALLTRSRTEPSRALAQACAGLDRPLPMLVQMSTLAIYGDAGEPVLDESAAPAEGPPQMAGVARAWEEAAAQITAQRRVTLRTGIVLDPGTPAFDRLAGFVRWGLGGTMGGGGQWISWLHVDDLCAIVRSCIDEPALSGVVHATAPHPVRNRELMATLRRVLHRPVGLPSPALVVRFGSVFLGADPMLVLTGRRCVPGRLLDAGFRFTHPDLESALTDLVDGRAAPVGTAR</sequence>
<dbReference type="EMBL" id="QGGR01000006">
    <property type="protein sequence ID" value="PWK48269.1"/>
    <property type="molecule type" value="Genomic_DNA"/>
</dbReference>
<gene>
    <name evidence="4" type="ORF">BC793_106299</name>
</gene>
<dbReference type="SUPFAM" id="SSF51735">
    <property type="entry name" value="NAD(P)-binding Rossmann-fold domains"/>
    <property type="match status" value="1"/>
</dbReference>
<comment type="caution">
    <text evidence="4">The sequence shown here is derived from an EMBL/GenBank/DDBJ whole genome shotgun (WGS) entry which is preliminary data.</text>
</comment>
<proteinExistence type="inferred from homology"/>
<dbReference type="NCBIfam" id="TIGR01777">
    <property type="entry name" value="yfcH"/>
    <property type="match status" value="1"/>
</dbReference>
<protein>
    <submittedName>
        <fullName evidence="4">Uncharacterized protein</fullName>
    </submittedName>
</protein>
<reference evidence="4 5" key="1">
    <citation type="submission" date="2018-05" db="EMBL/GenBank/DDBJ databases">
        <title>Genomic Encyclopedia of Archaeal and Bacterial Type Strains, Phase II (KMG-II): from individual species to whole genera.</title>
        <authorList>
            <person name="Goeker M."/>
        </authorList>
    </citation>
    <scope>NUCLEOTIDE SEQUENCE [LARGE SCALE GENOMIC DNA]</scope>
    <source>
        <strain evidence="4 5">DSM 45184</strain>
    </source>
</reference>
<dbReference type="PANTHER" id="PTHR11092:SF0">
    <property type="entry name" value="EPIMERASE FAMILY PROTEIN SDR39U1"/>
    <property type="match status" value="1"/>
</dbReference>
<dbReference type="OrthoDB" id="9801773at2"/>
<dbReference type="Pfam" id="PF01370">
    <property type="entry name" value="Epimerase"/>
    <property type="match status" value="1"/>
</dbReference>
<dbReference type="InterPro" id="IPR013549">
    <property type="entry name" value="DUF1731"/>
</dbReference>
<comment type="similarity">
    <text evidence="1">Belongs to the NAD(P)-dependent epimerase/dehydratase family. SDR39U1 subfamily.</text>
</comment>
<dbReference type="RefSeq" id="WP_109593314.1">
    <property type="nucleotide sequence ID" value="NZ_BONA01000039.1"/>
</dbReference>
<dbReference type="AlphaFoldDB" id="A0A316FIG6"/>